<evidence type="ECO:0000313" key="1">
    <source>
        <dbReference type="EMBL" id="ANZ49286.1"/>
    </source>
</evidence>
<dbReference type="GeneID" id="29069326"/>
<dbReference type="RefSeq" id="YP_009293172.1">
    <property type="nucleotide sequence ID" value="NC_031127.1"/>
</dbReference>
<evidence type="ECO:0000313" key="2">
    <source>
        <dbReference type="Proteomes" id="UP000203302"/>
    </source>
</evidence>
<gene>
    <name evidence="1" type="ORF">HUXLEY_204</name>
</gene>
<proteinExistence type="predicted"/>
<dbReference type="OrthoDB" id="15668at10239"/>
<reference evidence="2" key="1">
    <citation type="submission" date="2016-06" db="EMBL/GenBank/DDBJ databases">
        <authorList>
            <person name="Berg J.A."/>
            <person name="Grossarth S.E."/>
            <person name="Jarvis T.M."/>
            <person name="Merrill B.D."/>
            <person name="Breakwell D.P."/>
            <person name="Hope S."/>
            <person name="Grose J.H."/>
        </authorList>
    </citation>
    <scope>NUCLEOTIDE SEQUENCE [LARGE SCALE GENOMIC DNA]</scope>
</reference>
<dbReference type="EMBL" id="KX397368">
    <property type="protein sequence ID" value="ANZ49286.1"/>
    <property type="molecule type" value="Genomic_DNA"/>
</dbReference>
<sequence length="170" mass="19962">MSQVDIYGEEHTVDERNRVEWAILDNHRRKPYQFLLCEELGPYAWHTPKEIAQAIKDRMWSISPRGLELALKLKIPAIGIDLWDDDVYAKDIKDKNGFAVNVSRSFFLRETKMVDTIEEYRQKGRLAVMLGDAHLRTVATKELGEPSLLWQRFRKDKQVVIYRSPCKEID</sequence>
<protein>
    <submittedName>
        <fullName evidence="1">Uncharacterized protein</fullName>
    </submittedName>
</protein>
<name>A0A1B2IDD1_9CAUD</name>
<organism evidence="1 2">
    <name type="scientific">Erwinia phage vB_EamM_Huxley</name>
    <dbReference type="NCBI Taxonomy" id="1883373"/>
    <lineage>
        <taxon>Viruses</taxon>
        <taxon>Duplodnaviria</taxon>
        <taxon>Heunggongvirae</taxon>
        <taxon>Uroviricota</taxon>
        <taxon>Caudoviricetes</taxon>
        <taxon>Chimalliviridae</taxon>
        <taxon>Machinavirus</taxon>
        <taxon>Machinavirus machina</taxon>
    </lineage>
</organism>
<dbReference type="KEGG" id="vg:29069326"/>
<accession>A0A1B2IDD1</accession>
<dbReference type="Proteomes" id="UP000203302">
    <property type="component" value="Segment"/>
</dbReference>